<dbReference type="Gene3D" id="2.60.420.10">
    <property type="entry name" value="Maltose phosphorylase, domain 3"/>
    <property type="match status" value="1"/>
</dbReference>
<accession>A0A1G7DX54</accession>
<dbReference type="SUPFAM" id="SSF48208">
    <property type="entry name" value="Six-hairpin glycosidases"/>
    <property type="match status" value="1"/>
</dbReference>
<dbReference type="InterPro" id="IPR035398">
    <property type="entry name" value="Bac_rhamnosid_C"/>
</dbReference>
<dbReference type="Pfam" id="PF17390">
    <property type="entry name" value="Bac_rhamnosid_C"/>
    <property type="match status" value="1"/>
</dbReference>
<name>A0A1G7DX54_9SPHI</name>
<dbReference type="Gene3D" id="1.50.10.10">
    <property type="match status" value="1"/>
</dbReference>
<proteinExistence type="predicted"/>
<dbReference type="PANTHER" id="PTHR34987">
    <property type="entry name" value="C, PUTATIVE (AFU_ORTHOLOGUE AFUA_3G02880)-RELATED"/>
    <property type="match status" value="1"/>
</dbReference>
<dbReference type="Pfam" id="PF17389">
    <property type="entry name" value="Bac_rhamnosid6H"/>
    <property type="match status" value="1"/>
</dbReference>
<dbReference type="InterPro" id="IPR012341">
    <property type="entry name" value="6hp_glycosidase-like_sf"/>
</dbReference>
<sequence length="706" mass="78883">MPNHIAKKILFIGLFTCSQSQMYAQTKAHELSRYATVDPSYNALSKTPGTMNKAGAPWIYGYSELESWRLQVMQKENKDAALKVGYPGDYHLAYKNVSFRLQNKSDAIINSLIFYTTGDVKVVVNDHMVIYDSKAKTSVHSIDLTTGISVRKLQVNLSTTGEPGCLLIENGPFSTSNKAWAWQAGKEEWQPAFQYLQLSNGRLPHEGTLQQIHLNTVSQADKISDFGRELLGYVYVQSTTKPIIGVGESVAEAQDTSKQNLEQTAELIDVGSGSWRSKVPLAFRYVKVFTPKDAAVSCGALYYPAQYKGAFSCSDSLLTKIWMNSAYTLRLCMDDFLIDGVKRDRLPWAGDLAMSMQANAFSFADREPVRRSLLVLGRAGIKQKDINGIVDYSLWWIISQDMYQQYYGDMPHLKREWSRIKAALNVLNSRCDSLGLLKAKDTWLFVDWVDANKNTALQILWWWAQNSAAKLASRMGDTKTMELYNKKSALLKDQLLKLAWNKQKGAWMDDPYHPQKISRHANIFAVISNMADRSQYKQIASVLKGSEADKVGTPYMAGFENMALSRLGNEVQSLNNVKSYWGGMLNNGATTFWEAYDASQTGNEKLAFYDRPYGKSLCHAWSSGPAAFLPSEILGVKPLADGWKIFSIAPQTGSLKQINATVPTPHGNILFEIIAQKMQVQIPAGTSAQWKGKLYPGPIVLKGNVE</sequence>
<gene>
    <name evidence="3" type="ORF">SAMN05216464_107170</name>
</gene>
<dbReference type="Proteomes" id="UP000199072">
    <property type="component" value="Unassembled WGS sequence"/>
</dbReference>
<reference evidence="3 4" key="1">
    <citation type="submission" date="2016-10" db="EMBL/GenBank/DDBJ databases">
        <authorList>
            <person name="de Groot N.N."/>
        </authorList>
    </citation>
    <scope>NUCLEOTIDE SEQUENCE [LARGE SCALE GENOMIC DNA]</scope>
    <source>
        <strain evidence="3 4">47C3B</strain>
    </source>
</reference>
<feature type="domain" description="Alpha-L-rhamnosidase six-hairpin glycosidase" evidence="1">
    <location>
        <begin position="308"/>
        <end position="632"/>
    </location>
</feature>
<dbReference type="RefSeq" id="WP_091150540.1">
    <property type="nucleotide sequence ID" value="NZ_FNAI01000007.1"/>
</dbReference>
<dbReference type="InterPro" id="IPR035396">
    <property type="entry name" value="Bac_rhamnosid6H"/>
</dbReference>
<dbReference type="Gene3D" id="2.60.120.260">
    <property type="entry name" value="Galactose-binding domain-like"/>
    <property type="match status" value="1"/>
</dbReference>
<evidence type="ECO:0000313" key="4">
    <source>
        <dbReference type="Proteomes" id="UP000199072"/>
    </source>
</evidence>
<dbReference type="GO" id="GO:0005975">
    <property type="term" value="P:carbohydrate metabolic process"/>
    <property type="evidence" value="ECO:0007669"/>
    <property type="project" value="InterPro"/>
</dbReference>
<dbReference type="PANTHER" id="PTHR34987:SF6">
    <property type="entry name" value="ALPHA-L-RHAMNOSIDASE SIX-HAIRPIN GLYCOSIDASE DOMAIN-CONTAINING PROTEIN"/>
    <property type="match status" value="1"/>
</dbReference>
<dbReference type="EMBL" id="FNAI01000007">
    <property type="protein sequence ID" value="SDE56001.1"/>
    <property type="molecule type" value="Genomic_DNA"/>
</dbReference>
<dbReference type="OrthoDB" id="9815108at2"/>
<feature type="domain" description="Alpha-L-rhamnosidase C-terminal" evidence="2">
    <location>
        <begin position="635"/>
        <end position="689"/>
    </location>
</feature>
<evidence type="ECO:0000313" key="3">
    <source>
        <dbReference type="EMBL" id="SDE56001.1"/>
    </source>
</evidence>
<dbReference type="AlphaFoldDB" id="A0A1G7DX54"/>
<evidence type="ECO:0000259" key="2">
    <source>
        <dbReference type="Pfam" id="PF17390"/>
    </source>
</evidence>
<keyword evidence="4" id="KW-1185">Reference proteome</keyword>
<evidence type="ECO:0000259" key="1">
    <source>
        <dbReference type="Pfam" id="PF17389"/>
    </source>
</evidence>
<organism evidence="3 4">
    <name type="scientific">Mucilaginibacter pineti</name>
    <dbReference type="NCBI Taxonomy" id="1391627"/>
    <lineage>
        <taxon>Bacteria</taxon>
        <taxon>Pseudomonadati</taxon>
        <taxon>Bacteroidota</taxon>
        <taxon>Sphingobacteriia</taxon>
        <taxon>Sphingobacteriales</taxon>
        <taxon>Sphingobacteriaceae</taxon>
        <taxon>Mucilaginibacter</taxon>
    </lineage>
</organism>
<dbReference type="InterPro" id="IPR008928">
    <property type="entry name" value="6-hairpin_glycosidase_sf"/>
</dbReference>
<dbReference type="STRING" id="1391627.SAMN05216464_107170"/>
<protein>
    <submittedName>
        <fullName evidence="3">Alpha-L-rhamnosidase</fullName>
    </submittedName>
</protein>